<feature type="domain" description="DUF3644" evidence="1">
    <location>
        <begin position="9"/>
        <end position="105"/>
    </location>
</feature>
<name>A0ABN2D6B7_9ACTN</name>
<comment type="caution">
    <text evidence="3">The sequence shown here is derived from an EMBL/GenBank/DDBJ whole genome shotgun (WGS) entry which is preliminary data.</text>
</comment>
<dbReference type="EMBL" id="BAAAOS010000018">
    <property type="protein sequence ID" value="GAA1571249.1"/>
    <property type="molecule type" value="Genomic_DNA"/>
</dbReference>
<protein>
    <recommendedName>
        <fullName evidence="5">DUF3644 domain-containing protein</fullName>
    </recommendedName>
</protein>
<reference evidence="3 4" key="1">
    <citation type="journal article" date="2019" name="Int. J. Syst. Evol. Microbiol.">
        <title>The Global Catalogue of Microorganisms (GCM) 10K type strain sequencing project: providing services to taxonomists for standard genome sequencing and annotation.</title>
        <authorList>
            <consortium name="The Broad Institute Genomics Platform"/>
            <consortium name="The Broad Institute Genome Sequencing Center for Infectious Disease"/>
            <person name="Wu L."/>
            <person name="Ma J."/>
        </authorList>
    </citation>
    <scope>NUCLEOTIDE SEQUENCE [LARGE SCALE GENOMIC DNA]</scope>
    <source>
        <strain evidence="3 4">JCM 14969</strain>
    </source>
</reference>
<proteinExistence type="predicted"/>
<dbReference type="Proteomes" id="UP001500393">
    <property type="component" value="Unassembled WGS sequence"/>
</dbReference>
<sequence length="243" mass="27059">MWPKGTDGAAILANVKALAEYRDRAIHLYNAPSLGSVIYPFLQQNVLNFRDFMVAKFNKDLADSITWQLLPLGASAPGDAVQFMRVDKSASAVAEVQDFLDELRRLMDAAEAAGSDTARVATVYDINLQSVKKLTSADLAVAVSSTAKGQIVWKKMDPNQTHPYSTSDLLARVNKRRKGRKLTSYDYAAICWKEGLRDNQKYAWKHSNGSSYVWSGDAVAHLSSYDDKYYDSVKAEYTKSRTP</sequence>
<evidence type="ECO:0000313" key="3">
    <source>
        <dbReference type="EMBL" id="GAA1571249.1"/>
    </source>
</evidence>
<accession>A0ABN2D6B7</accession>
<evidence type="ECO:0000259" key="1">
    <source>
        <dbReference type="Pfam" id="PF12358"/>
    </source>
</evidence>
<dbReference type="InterPro" id="IPR049530">
    <property type="entry name" value="EC042_2821"/>
</dbReference>
<keyword evidence="4" id="KW-1185">Reference proteome</keyword>
<dbReference type="InterPro" id="IPR022104">
    <property type="entry name" value="DUF3644"/>
</dbReference>
<evidence type="ECO:0000259" key="2">
    <source>
        <dbReference type="Pfam" id="PF18740"/>
    </source>
</evidence>
<dbReference type="Pfam" id="PF18740">
    <property type="entry name" value="EC042_2821"/>
    <property type="match status" value="1"/>
</dbReference>
<organism evidence="3 4">
    <name type="scientific">Kribbella sancticallisti</name>
    <dbReference type="NCBI Taxonomy" id="460087"/>
    <lineage>
        <taxon>Bacteria</taxon>
        <taxon>Bacillati</taxon>
        <taxon>Actinomycetota</taxon>
        <taxon>Actinomycetes</taxon>
        <taxon>Propionibacteriales</taxon>
        <taxon>Kribbellaceae</taxon>
        <taxon>Kribbella</taxon>
    </lineage>
</organism>
<gene>
    <name evidence="3" type="ORF">GCM10009789_26030</name>
</gene>
<feature type="domain" description="EC042-2821-like Restriction Endonuclease-like" evidence="2">
    <location>
        <begin position="157"/>
        <end position="224"/>
    </location>
</feature>
<evidence type="ECO:0000313" key="4">
    <source>
        <dbReference type="Proteomes" id="UP001500393"/>
    </source>
</evidence>
<evidence type="ECO:0008006" key="5">
    <source>
        <dbReference type="Google" id="ProtNLM"/>
    </source>
</evidence>
<dbReference type="Pfam" id="PF12358">
    <property type="entry name" value="DUF3644"/>
    <property type="match status" value="1"/>
</dbReference>